<dbReference type="Gene3D" id="2.10.50.10">
    <property type="entry name" value="Tumor Necrosis Factor Receptor, subunit A, domain 2"/>
    <property type="match status" value="2"/>
</dbReference>
<gene>
    <name evidence="1" type="ORF">JZ751_002299</name>
</gene>
<protein>
    <recommendedName>
        <fullName evidence="3">Tyrosine-protein kinase ephrin type A/B receptor-like domain-containing protein</fullName>
    </recommendedName>
</protein>
<proteinExistence type="predicted"/>
<evidence type="ECO:0008006" key="3">
    <source>
        <dbReference type="Google" id="ProtNLM"/>
    </source>
</evidence>
<sequence>MLPCPRGTFNPLEGAGSVDACLLCSQGQYCAGIGLDSPSGPCSPGHYCTLGSSSPEPRKPHTESTVRVSNHSAGGFLSLDVGGVCPKGHYCPAGTTQPLPCSPGTFLSKYGAQAETECEPCPPGFYCPEWGQRSAELKCPEGWFCPLGSASGQLTPVPARTCMLIWECHPYNMPTWYPSTFTCTGHLQSLSTRFLLPWGRICSQALPIGDHRSHRGASLPTALHPLPCWLLLHWQCVDLTHRALYC</sequence>
<dbReference type="EMBL" id="JAFBMS010000011">
    <property type="protein sequence ID" value="KAG9348563.1"/>
    <property type="molecule type" value="Genomic_DNA"/>
</dbReference>
<reference evidence="1" key="1">
    <citation type="thesis" date="2021" institute="BYU ScholarsArchive" country="Provo, UT, USA">
        <title>Applications of and Algorithms for Genome Assembly and Genomic Analyses with an Emphasis on Marine Teleosts.</title>
        <authorList>
            <person name="Pickett B.D."/>
        </authorList>
    </citation>
    <scope>NUCLEOTIDE SEQUENCE</scope>
    <source>
        <strain evidence="1">HI-2016</strain>
    </source>
</reference>
<evidence type="ECO:0000313" key="2">
    <source>
        <dbReference type="Proteomes" id="UP000824540"/>
    </source>
</evidence>
<dbReference type="Proteomes" id="UP000824540">
    <property type="component" value="Unassembled WGS sequence"/>
</dbReference>
<dbReference type="AlphaFoldDB" id="A0A8T2P4Z9"/>
<organism evidence="1 2">
    <name type="scientific">Albula glossodonta</name>
    <name type="common">roundjaw bonefish</name>
    <dbReference type="NCBI Taxonomy" id="121402"/>
    <lineage>
        <taxon>Eukaryota</taxon>
        <taxon>Metazoa</taxon>
        <taxon>Chordata</taxon>
        <taxon>Craniata</taxon>
        <taxon>Vertebrata</taxon>
        <taxon>Euteleostomi</taxon>
        <taxon>Actinopterygii</taxon>
        <taxon>Neopterygii</taxon>
        <taxon>Teleostei</taxon>
        <taxon>Albuliformes</taxon>
        <taxon>Albulidae</taxon>
        <taxon>Albula</taxon>
    </lineage>
</organism>
<dbReference type="PANTHER" id="PTHR47236:SF4">
    <property type="entry name" value="GENE 9195-RELATED"/>
    <property type="match status" value="1"/>
</dbReference>
<feature type="non-terminal residue" evidence="1">
    <location>
        <position position="246"/>
    </location>
</feature>
<dbReference type="SMART" id="SM01411">
    <property type="entry name" value="Ephrin_rec_like"/>
    <property type="match status" value="2"/>
</dbReference>
<comment type="caution">
    <text evidence="1">The sequence shown here is derived from an EMBL/GenBank/DDBJ whole genome shotgun (WGS) entry which is preliminary data.</text>
</comment>
<dbReference type="OrthoDB" id="439917at2759"/>
<dbReference type="SUPFAM" id="SSF57586">
    <property type="entry name" value="TNF receptor-like"/>
    <property type="match status" value="1"/>
</dbReference>
<accession>A0A8T2P4Z9</accession>
<name>A0A8T2P4Z9_9TELE</name>
<keyword evidence="2" id="KW-1185">Reference proteome</keyword>
<dbReference type="PANTHER" id="PTHR47236">
    <property type="entry name" value="GENE, 32742-RELATED-RELATED"/>
    <property type="match status" value="1"/>
</dbReference>
<evidence type="ECO:0000313" key="1">
    <source>
        <dbReference type="EMBL" id="KAG9348563.1"/>
    </source>
</evidence>